<gene>
    <name evidence="1" type="ORF">ACJMK2_014411</name>
</gene>
<protein>
    <submittedName>
        <fullName evidence="1">Uncharacterized protein</fullName>
    </submittedName>
</protein>
<accession>A0ABD3V1U4</accession>
<dbReference type="Proteomes" id="UP001634394">
    <property type="component" value="Unassembled WGS sequence"/>
</dbReference>
<dbReference type="AlphaFoldDB" id="A0ABD3V1U4"/>
<name>A0ABD3V1U4_SINWO</name>
<sequence>MEKCFVGEEAGPSNRRVEMFHANTDKEYGNIEVLDSTEAFGMSVNIPNIDLVIHRGYFRLHAIVTGKRWDDVLMMAEGGIQEPLMSLLS</sequence>
<keyword evidence="2" id="KW-1185">Reference proteome</keyword>
<comment type="caution">
    <text evidence="1">The sequence shown here is derived from an EMBL/GenBank/DDBJ whole genome shotgun (WGS) entry which is preliminary data.</text>
</comment>
<proteinExistence type="predicted"/>
<reference evidence="1 2" key="1">
    <citation type="submission" date="2024-11" db="EMBL/GenBank/DDBJ databases">
        <title>Chromosome-level genome assembly of the freshwater bivalve Anodonta woodiana.</title>
        <authorList>
            <person name="Chen X."/>
        </authorList>
    </citation>
    <scope>NUCLEOTIDE SEQUENCE [LARGE SCALE GENOMIC DNA]</scope>
    <source>
        <strain evidence="1">MN2024</strain>
        <tissue evidence="1">Gills</tissue>
    </source>
</reference>
<dbReference type="EMBL" id="JBJQND010000014">
    <property type="protein sequence ID" value="KAL3855191.1"/>
    <property type="molecule type" value="Genomic_DNA"/>
</dbReference>
<evidence type="ECO:0000313" key="2">
    <source>
        <dbReference type="Proteomes" id="UP001634394"/>
    </source>
</evidence>
<organism evidence="1 2">
    <name type="scientific">Sinanodonta woodiana</name>
    <name type="common">Chinese pond mussel</name>
    <name type="synonym">Anodonta woodiana</name>
    <dbReference type="NCBI Taxonomy" id="1069815"/>
    <lineage>
        <taxon>Eukaryota</taxon>
        <taxon>Metazoa</taxon>
        <taxon>Spiralia</taxon>
        <taxon>Lophotrochozoa</taxon>
        <taxon>Mollusca</taxon>
        <taxon>Bivalvia</taxon>
        <taxon>Autobranchia</taxon>
        <taxon>Heteroconchia</taxon>
        <taxon>Palaeoheterodonta</taxon>
        <taxon>Unionida</taxon>
        <taxon>Unionoidea</taxon>
        <taxon>Unionidae</taxon>
        <taxon>Unioninae</taxon>
        <taxon>Sinanodonta</taxon>
    </lineage>
</organism>
<evidence type="ECO:0000313" key="1">
    <source>
        <dbReference type="EMBL" id="KAL3855191.1"/>
    </source>
</evidence>